<dbReference type="GO" id="GO:0004824">
    <property type="term" value="F:lysine-tRNA ligase activity"/>
    <property type="evidence" value="ECO:0007669"/>
    <property type="project" value="InterPro"/>
</dbReference>
<name>G5R937_SALSE</name>
<dbReference type="Pfam" id="PF00152">
    <property type="entry name" value="tRNA-synt_2"/>
    <property type="match status" value="1"/>
</dbReference>
<dbReference type="PANTHER" id="PTHR42918:SF6">
    <property type="entry name" value="ELONGATION FACTOR P--(R)-BETA-LYSINE LIGASE"/>
    <property type="match status" value="1"/>
</dbReference>
<keyword evidence="3" id="KW-0067">ATP-binding</keyword>
<dbReference type="SUPFAM" id="SSF55681">
    <property type="entry name" value="Class II aaRS and biotin synthetases"/>
    <property type="match status" value="1"/>
</dbReference>
<dbReference type="InterPro" id="IPR018149">
    <property type="entry name" value="Lys-tRNA-synth_II_C"/>
</dbReference>
<evidence type="ECO:0000256" key="2">
    <source>
        <dbReference type="ARBA" id="ARBA00022741"/>
    </source>
</evidence>
<keyword evidence="5" id="KW-0030">Aminoacyl-tRNA synthetase</keyword>
<dbReference type="GO" id="GO:0005829">
    <property type="term" value="C:cytosol"/>
    <property type="evidence" value="ECO:0007669"/>
    <property type="project" value="TreeGrafter"/>
</dbReference>
<dbReference type="EMBL" id="AFCU01002011">
    <property type="protein sequence ID" value="EHC78687.1"/>
    <property type="molecule type" value="Genomic_DNA"/>
</dbReference>
<dbReference type="Gene3D" id="3.30.930.10">
    <property type="entry name" value="Bira Bifunctional Protein, Domain 2"/>
    <property type="match status" value="1"/>
</dbReference>
<feature type="domain" description="Aminoacyl-tRNA synthetase class II (D/K/N)" evidence="4">
    <location>
        <begin position="2"/>
        <end position="69"/>
    </location>
</feature>
<dbReference type="AlphaFoldDB" id="G5R937"/>
<keyword evidence="2" id="KW-0547">Nucleotide-binding</keyword>
<protein>
    <submittedName>
        <fullName evidence="5">Lysyl-tRNA synthetase-related protein</fullName>
    </submittedName>
</protein>
<evidence type="ECO:0000313" key="5">
    <source>
        <dbReference type="EMBL" id="EHC78687.1"/>
    </source>
</evidence>
<accession>G5R937</accession>
<organism evidence="5 6">
    <name type="scientific">Salmonella enterica subsp. enterica serovar Senftenberg str. A4-543</name>
    <dbReference type="NCBI Taxonomy" id="913082"/>
    <lineage>
        <taxon>Bacteria</taxon>
        <taxon>Pseudomonadati</taxon>
        <taxon>Pseudomonadota</taxon>
        <taxon>Gammaproteobacteria</taxon>
        <taxon>Enterobacterales</taxon>
        <taxon>Enterobacteriaceae</taxon>
        <taxon>Salmonella</taxon>
    </lineage>
</organism>
<dbReference type="InterPro" id="IPR004364">
    <property type="entry name" value="Aa-tRNA-synt_II"/>
</dbReference>
<evidence type="ECO:0000256" key="3">
    <source>
        <dbReference type="ARBA" id="ARBA00022840"/>
    </source>
</evidence>
<keyword evidence="1" id="KW-0436">Ligase</keyword>
<proteinExistence type="predicted"/>
<dbReference type="PRINTS" id="PR00982">
    <property type="entry name" value="TRNASYNTHLYS"/>
</dbReference>
<comment type="caution">
    <text evidence="5">The sequence shown here is derived from an EMBL/GenBank/DDBJ whole genome shotgun (WGS) entry which is preliminary data.</text>
</comment>
<dbReference type="GO" id="GO:0005524">
    <property type="term" value="F:ATP binding"/>
    <property type="evidence" value="ECO:0007669"/>
    <property type="project" value="UniProtKB-KW"/>
</dbReference>
<feature type="non-terminal residue" evidence="5">
    <location>
        <position position="88"/>
    </location>
</feature>
<evidence type="ECO:0000256" key="1">
    <source>
        <dbReference type="ARBA" id="ARBA00022598"/>
    </source>
</evidence>
<dbReference type="GO" id="GO:0000049">
    <property type="term" value="F:tRNA binding"/>
    <property type="evidence" value="ECO:0007669"/>
    <property type="project" value="TreeGrafter"/>
</dbReference>
<dbReference type="PANTHER" id="PTHR42918">
    <property type="entry name" value="LYSYL-TRNA SYNTHETASE"/>
    <property type="match status" value="1"/>
</dbReference>
<sequence length="88" mass="10591">MTSPEYHMKRLLAAGCGPVFQLCRSFRNEEMGRHHNPEFTMLEWYRPHYDMYRLMNEVDDLLQQVLDCQPAESLSYQQAFQRHLEIDP</sequence>
<evidence type="ECO:0000313" key="6">
    <source>
        <dbReference type="Proteomes" id="UP000005065"/>
    </source>
</evidence>
<dbReference type="GO" id="GO:0006430">
    <property type="term" value="P:lysyl-tRNA aminoacylation"/>
    <property type="evidence" value="ECO:0007669"/>
    <property type="project" value="InterPro"/>
</dbReference>
<dbReference type="InterPro" id="IPR045864">
    <property type="entry name" value="aa-tRNA-synth_II/BPL/LPL"/>
</dbReference>
<reference evidence="5 6" key="1">
    <citation type="journal article" date="2011" name="BMC Genomics">
        <title>Genome sequencing reveals diversification of virulence factor content and possible host adaptation in distinct subpopulations of Salmonella enterica.</title>
        <authorList>
            <person name="den Bakker H.C."/>
            <person name="Moreno Switt A.I."/>
            <person name="Govoni G."/>
            <person name="Cummings C.A."/>
            <person name="Ranieri M.L."/>
            <person name="Degoricija L."/>
            <person name="Hoelzer K."/>
            <person name="Rodriguez-Rivera L.D."/>
            <person name="Brown S."/>
            <person name="Bolchacova E."/>
            <person name="Furtado M.R."/>
            <person name="Wiedmann M."/>
        </authorList>
    </citation>
    <scope>NUCLEOTIDE SEQUENCE [LARGE SCALE GENOMIC DNA]</scope>
    <source>
        <strain evidence="5 6">A4-543</strain>
    </source>
</reference>
<dbReference type="Proteomes" id="UP000005065">
    <property type="component" value="Unassembled WGS sequence"/>
</dbReference>
<gene>
    <name evidence="5" type="ORF">LTSESEN_6355</name>
</gene>
<evidence type="ECO:0000259" key="4">
    <source>
        <dbReference type="Pfam" id="PF00152"/>
    </source>
</evidence>